<comment type="caution">
    <text evidence="1">The sequence shown here is derived from an EMBL/GenBank/DDBJ whole genome shotgun (WGS) entry which is preliminary data.</text>
</comment>
<sequence length="143" mass="15719">MPPDPDAENVVLPSEAELGQLVRAFYSDARADPLLGPIFAAKVSDWDVHIAKISDFWSSVMLGSGRYKGNPFGAHTSLREFIGPQHFHRWLSLWGDAARRTLKPSAAAQIEQKAHRIAESLMAGVLFRPVPSPTRTNPPPLVP</sequence>
<proteinExistence type="predicted"/>
<dbReference type="CDD" id="cd08916">
    <property type="entry name" value="TrHb3_P"/>
    <property type="match status" value="1"/>
</dbReference>
<accession>A0A916YBQ9</accession>
<dbReference type="Gene3D" id="1.10.490.10">
    <property type="entry name" value="Globins"/>
    <property type="match status" value="1"/>
</dbReference>
<dbReference type="EMBL" id="BMJJ01000014">
    <property type="protein sequence ID" value="GGD38142.1"/>
    <property type="molecule type" value="Genomic_DNA"/>
</dbReference>
<dbReference type="Proteomes" id="UP000613160">
    <property type="component" value="Unassembled WGS sequence"/>
</dbReference>
<dbReference type="GO" id="GO:0019825">
    <property type="term" value="F:oxygen binding"/>
    <property type="evidence" value="ECO:0007669"/>
    <property type="project" value="InterPro"/>
</dbReference>
<evidence type="ECO:0000313" key="1">
    <source>
        <dbReference type="EMBL" id="GGD38142.1"/>
    </source>
</evidence>
<dbReference type="SUPFAM" id="SSF46458">
    <property type="entry name" value="Globin-like"/>
    <property type="match status" value="1"/>
</dbReference>
<reference evidence="1" key="2">
    <citation type="submission" date="2020-09" db="EMBL/GenBank/DDBJ databases">
        <authorList>
            <person name="Sun Q."/>
            <person name="Zhou Y."/>
        </authorList>
    </citation>
    <scope>NUCLEOTIDE SEQUENCE</scope>
    <source>
        <strain evidence="1">CGMCC 1.15493</strain>
    </source>
</reference>
<dbReference type="InterPro" id="IPR012292">
    <property type="entry name" value="Globin/Proto"/>
</dbReference>
<name>A0A916YBQ9_9HYPH</name>
<dbReference type="RefSeq" id="WP_188854796.1">
    <property type="nucleotide sequence ID" value="NZ_BMJJ01000014.1"/>
</dbReference>
<gene>
    <name evidence="1" type="ORF">GCM10011335_46090</name>
</gene>
<reference evidence="1" key="1">
    <citation type="journal article" date="2014" name="Int. J. Syst. Evol. Microbiol.">
        <title>Complete genome sequence of Corynebacterium casei LMG S-19264T (=DSM 44701T), isolated from a smear-ripened cheese.</title>
        <authorList>
            <consortium name="US DOE Joint Genome Institute (JGI-PGF)"/>
            <person name="Walter F."/>
            <person name="Albersmeier A."/>
            <person name="Kalinowski J."/>
            <person name="Ruckert C."/>
        </authorList>
    </citation>
    <scope>NUCLEOTIDE SEQUENCE</scope>
    <source>
        <strain evidence="1">CGMCC 1.15493</strain>
    </source>
</reference>
<dbReference type="AlphaFoldDB" id="A0A916YBQ9"/>
<dbReference type="GO" id="GO:0020037">
    <property type="term" value="F:heme binding"/>
    <property type="evidence" value="ECO:0007669"/>
    <property type="project" value="InterPro"/>
</dbReference>
<evidence type="ECO:0000313" key="2">
    <source>
        <dbReference type="Proteomes" id="UP000613160"/>
    </source>
</evidence>
<protein>
    <submittedName>
        <fullName evidence="1">Uncharacterized protein</fullName>
    </submittedName>
</protein>
<dbReference type="InterPro" id="IPR009050">
    <property type="entry name" value="Globin-like_sf"/>
</dbReference>
<organism evidence="1 2">
    <name type="scientific">Aureimonas glaciei</name>
    <dbReference type="NCBI Taxonomy" id="1776957"/>
    <lineage>
        <taxon>Bacteria</taxon>
        <taxon>Pseudomonadati</taxon>
        <taxon>Pseudomonadota</taxon>
        <taxon>Alphaproteobacteria</taxon>
        <taxon>Hyphomicrobiales</taxon>
        <taxon>Aurantimonadaceae</taxon>
        <taxon>Aureimonas</taxon>
    </lineage>
</organism>
<keyword evidence="2" id="KW-1185">Reference proteome</keyword>